<keyword evidence="1" id="KW-0175">Coiled coil</keyword>
<feature type="coiled-coil region" evidence="1">
    <location>
        <begin position="35"/>
        <end position="62"/>
    </location>
</feature>
<reference evidence="2 3" key="1">
    <citation type="submission" date="2024-11" db="EMBL/GenBank/DDBJ databases">
        <title>A near-complete genome assembly of Cinchona calisaya.</title>
        <authorList>
            <person name="Lian D.C."/>
            <person name="Zhao X.W."/>
            <person name="Wei L."/>
        </authorList>
    </citation>
    <scope>NUCLEOTIDE SEQUENCE [LARGE SCALE GENOMIC DNA]</scope>
    <source>
        <tissue evidence="2">Nenye</tissue>
    </source>
</reference>
<protein>
    <submittedName>
        <fullName evidence="2">Uncharacterized protein</fullName>
    </submittedName>
</protein>
<organism evidence="2 3">
    <name type="scientific">Cinchona calisaya</name>
    <dbReference type="NCBI Taxonomy" id="153742"/>
    <lineage>
        <taxon>Eukaryota</taxon>
        <taxon>Viridiplantae</taxon>
        <taxon>Streptophyta</taxon>
        <taxon>Embryophyta</taxon>
        <taxon>Tracheophyta</taxon>
        <taxon>Spermatophyta</taxon>
        <taxon>Magnoliopsida</taxon>
        <taxon>eudicotyledons</taxon>
        <taxon>Gunneridae</taxon>
        <taxon>Pentapetalae</taxon>
        <taxon>asterids</taxon>
        <taxon>lamiids</taxon>
        <taxon>Gentianales</taxon>
        <taxon>Rubiaceae</taxon>
        <taxon>Cinchonoideae</taxon>
        <taxon>Cinchoneae</taxon>
        <taxon>Cinchona</taxon>
    </lineage>
</organism>
<keyword evidence="3" id="KW-1185">Reference proteome</keyword>
<evidence type="ECO:0000256" key="1">
    <source>
        <dbReference type="SAM" id="Coils"/>
    </source>
</evidence>
<dbReference type="Proteomes" id="UP001630127">
    <property type="component" value="Unassembled WGS sequence"/>
</dbReference>
<evidence type="ECO:0000313" key="3">
    <source>
        <dbReference type="Proteomes" id="UP001630127"/>
    </source>
</evidence>
<dbReference type="AlphaFoldDB" id="A0ABD2YTU4"/>
<name>A0ABD2YTU4_9GENT</name>
<dbReference type="EMBL" id="JBJUIK010000012">
    <property type="protein sequence ID" value="KAL3510785.1"/>
    <property type="molecule type" value="Genomic_DNA"/>
</dbReference>
<accession>A0ABD2YTU4</accession>
<comment type="caution">
    <text evidence="2">The sequence shown here is derived from an EMBL/GenBank/DDBJ whole genome shotgun (WGS) entry which is preliminary data.</text>
</comment>
<sequence>MKRQERAMQEGNGILKTISTATSSRKKKGKSRIGKVKKEEVKIELEKNKRDYNDNREFVEKAKEVVILMEWDEWPCLLCAVVEQLSWGTCYWSPFRDMNLMGETSHDAFHSDHVVWDDNIWDLKDIEDFNSPLH</sequence>
<evidence type="ECO:0000313" key="2">
    <source>
        <dbReference type="EMBL" id="KAL3510785.1"/>
    </source>
</evidence>
<proteinExistence type="predicted"/>
<gene>
    <name evidence="2" type="ORF">ACH5RR_030186</name>
</gene>